<evidence type="ECO:0000256" key="2">
    <source>
        <dbReference type="ARBA" id="ARBA00035112"/>
    </source>
</evidence>
<keyword evidence="6" id="KW-1185">Reference proteome</keyword>
<dbReference type="InterPro" id="IPR021765">
    <property type="entry name" value="UstYa-like"/>
</dbReference>
<dbReference type="Proteomes" id="UP000250140">
    <property type="component" value="Unassembled WGS sequence"/>
</dbReference>
<dbReference type="Pfam" id="PF11807">
    <property type="entry name" value="UstYa"/>
    <property type="match status" value="1"/>
</dbReference>
<sequence length="526" mass="58840">MFEKFNSLRKQTYRRVDSEALLSERDSSDTGSEEYIQAAQKPHRSWRQIWTSAGLLFFMTLSIIFGFAYYFKEPSVSECVSKTSIWSPANAVVEYQDFDFDNDFGHKTKYRGPPTPELERAWEKLWYYNGVRFPENKLLLINRTHDLGGGRKPREAVDGKGGYHVMIDVFHQLHCLNLIRQYTWIDYYRTHSHIVTTPVPFKDSEVGIRMHLDHCIETLRLTLMCHGDTTPSLAIDDPESPIGISTDFSSHRKCRNFEILRKWTEENQIQPTVPKSHEPEAWKEHRHRKKSSGSQPILEATSNHSPTASKQFNGAGTGNPSTTKPAPIPNPRRTTAPADFLTTTTKPALNEPSTSLPSPTPTEPSPASHRDANATAQYVTAAQIAARITADERSLQRIAAALRQGQEMEAPRRYSEQALLADVAKAEREMGLARLRGEMAYKSDLRCQGCGRRMQAGVRCECGALEAYGGDDVGFRGRWDFAGWSSAGGALLGGLSGRCDLPSGDWSCGILLGAFASILVSFLSYP</sequence>
<comment type="similarity">
    <text evidence="2">Belongs to the ustYa family.</text>
</comment>
<comment type="pathway">
    <text evidence="1">Mycotoxin biosynthesis.</text>
</comment>
<keyword evidence="4" id="KW-1133">Transmembrane helix</keyword>
<feature type="region of interest" description="Disordered" evidence="3">
    <location>
        <begin position="268"/>
        <end position="371"/>
    </location>
</feature>
<dbReference type="PANTHER" id="PTHR33365">
    <property type="entry name" value="YALI0B05434P"/>
    <property type="match status" value="1"/>
</dbReference>
<dbReference type="OrthoDB" id="3687641at2759"/>
<evidence type="ECO:0000313" key="6">
    <source>
        <dbReference type="Proteomes" id="UP000250140"/>
    </source>
</evidence>
<feature type="compositionally biased region" description="Polar residues" evidence="3">
    <location>
        <begin position="292"/>
        <end position="324"/>
    </location>
</feature>
<evidence type="ECO:0008006" key="7">
    <source>
        <dbReference type="Google" id="ProtNLM"/>
    </source>
</evidence>
<evidence type="ECO:0000256" key="1">
    <source>
        <dbReference type="ARBA" id="ARBA00004685"/>
    </source>
</evidence>
<organism evidence="5 6">
    <name type="scientific">Glonium stellatum</name>
    <dbReference type="NCBI Taxonomy" id="574774"/>
    <lineage>
        <taxon>Eukaryota</taxon>
        <taxon>Fungi</taxon>
        <taxon>Dikarya</taxon>
        <taxon>Ascomycota</taxon>
        <taxon>Pezizomycotina</taxon>
        <taxon>Dothideomycetes</taxon>
        <taxon>Pleosporomycetidae</taxon>
        <taxon>Gloniales</taxon>
        <taxon>Gloniaceae</taxon>
        <taxon>Glonium</taxon>
    </lineage>
</organism>
<proteinExistence type="inferred from homology"/>
<evidence type="ECO:0000256" key="4">
    <source>
        <dbReference type="SAM" id="Phobius"/>
    </source>
</evidence>
<keyword evidence="4" id="KW-0812">Transmembrane</keyword>
<evidence type="ECO:0000313" key="5">
    <source>
        <dbReference type="EMBL" id="OCL10206.1"/>
    </source>
</evidence>
<evidence type="ECO:0000256" key="3">
    <source>
        <dbReference type="SAM" id="MobiDB-lite"/>
    </source>
</evidence>
<gene>
    <name evidence="5" type="ORF">AOQ84DRAFT_219905</name>
</gene>
<keyword evidence="4" id="KW-0472">Membrane</keyword>
<dbReference type="GO" id="GO:0043386">
    <property type="term" value="P:mycotoxin biosynthetic process"/>
    <property type="evidence" value="ECO:0007669"/>
    <property type="project" value="InterPro"/>
</dbReference>
<reference evidence="5 6" key="1">
    <citation type="journal article" date="2016" name="Nat. Commun.">
        <title>Ectomycorrhizal ecology is imprinted in the genome of the dominant symbiotic fungus Cenococcum geophilum.</title>
        <authorList>
            <consortium name="DOE Joint Genome Institute"/>
            <person name="Peter M."/>
            <person name="Kohler A."/>
            <person name="Ohm R.A."/>
            <person name="Kuo A."/>
            <person name="Krutzmann J."/>
            <person name="Morin E."/>
            <person name="Arend M."/>
            <person name="Barry K.W."/>
            <person name="Binder M."/>
            <person name="Choi C."/>
            <person name="Clum A."/>
            <person name="Copeland A."/>
            <person name="Grisel N."/>
            <person name="Haridas S."/>
            <person name="Kipfer T."/>
            <person name="LaButti K."/>
            <person name="Lindquist E."/>
            <person name="Lipzen A."/>
            <person name="Maire R."/>
            <person name="Meier B."/>
            <person name="Mihaltcheva S."/>
            <person name="Molinier V."/>
            <person name="Murat C."/>
            <person name="Poggeler S."/>
            <person name="Quandt C.A."/>
            <person name="Sperisen C."/>
            <person name="Tritt A."/>
            <person name="Tisserant E."/>
            <person name="Crous P.W."/>
            <person name="Henrissat B."/>
            <person name="Nehls U."/>
            <person name="Egli S."/>
            <person name="Spatafora J.W."/>
            <person name="Grigoriev I.V."/>
            <person name="Martin F.M."/>
        </authorList>
    </citation>
    <scope>NUCLEOTIDE SEQUENCE [LARGE SCALE GENOMIC DNA]</scope>
    <source>
        <strain evidence="5 6">CBS 207.34</strain>
    </source>
</reference>
<name>A0A8E2F4C0_9PEZI</name>
<feature type="compositionally biased region" description="Low complexity" evidence="3">
    <location>
        <begin position="334"/>
        <end position="345"/>
    </location>
</feature>
<dbReference type="AlphaFoldDB" id="A0A8E2F4C0"/>
<feature type="transmembrane region" description="Helical" evidence="4">
    <location>
        <begin position="49"/>
        <end position="71"/>
    </location>
</feature>
<dbReference type="EMBL" id="KV749293">
    <property type="protein sequence ID" value="OCL10206.1"/>
    <property type="molecule type" value="Genomic_DNA"/>
</dbReference>
<protein>
    <recommendedName>
        <fullName evidence="7">Cyclochlorotine biosynthesis protein O</fullName>
    </recommendedName>
</protein>
<dbReference type="PANTHER" id="PTHR33365:SF4">
    <property type="entry name" value="CYCLOCHLOROTINE BIOSYNTHESIS PROTEIN O"/>
    <property type="match status" value="1"/>
</dbReference>
<accession>A0A8E2F4C0</accession>